<evidence type="ECO:0000259" key="4">
    <source>
        <dbReference type="PROSITE" id="PS01124"/>
    </source>
</evidence>
<sequence length="288" mass="32925">MKTNIPVYDICSLTNNSKDDILISRFAHYLSVHKNLFIPHKHSFYHLVYFTQGGGSQTIDFEYVAVKPDQIYFMIPGQVHNWDFEGHVDGYIINFSAAFFQSFLLKAGYLDELPFFSGIVADSVIDIPADMQTIIPALFEELVKENAGEQLLKADMIRAILLKLFIAVSRLGNKHDNVPAYNYTLLRNFQKLIEKNYTTLKLPKEYAELLFITPNHLNALCSAMLGIPAGEVIRNRIALEAKRLLINRELGIAEIADQLNFADNSYFTKFFKKQAGVTPEEFRKHNHN</sequence>
<comment type="caution">
    <text evidence="5">The sequence shown here is derived from an EMBL/GenBank/DDBJ whole genome shotgun (WGS) entry which is preliminary data.</text>
</comment>
<dbReference type="InterPro" id="IPR009057">
    <property type="entry name" value="Homeodomain-like_sf"/>
</dbReference>
<feature type="domain" description="HTH araC/xylS-type" evidence="4">
    <location>
        <begin position="187"/>
        <end position="285"/>
    </location>
</feature>
<keyword evidence="1" id="KW-0805">Transcription regulation</keyword>
<evidence type="ECO:0000256" key="3">
    <source>
        <dbReference type="ARBA" id="ARBA00023163"/>
    </source>
</evidence>
<dbReference type="PANTHER" id="PTHR43280:SF32">
    <property type="entry name" value="TRANSCRIPTIONAL REGULATORY PROTEIN"/>
    <property type="match status" value="1"/>
</dbReference>
<dbReference type="PANTHER" id="PTHR43280">
    <property type="entry name" value="ARAC-FAMILY TRANSCRIPTIONAL REGULATOR"/>
    <property type="match status" value="1"/>
</dbReference>
<evidence type="ECO:0000313" key="6">
    <source>
        <dbReference type="Proteomes" id="UP001596958"/>
    </source>
</evidence>
<dbReference type="SMART" id="SM00342">
    <property type="entry name" value="HTH_ARAC"/>
    <property type="match status" value="1"/>
</dbReference>
<keyword evidence="2" id="KW-0238">DNA-binding</keyword>
<keyword evidence="6" id="KW-1185">Reference proteome</keyword>
<dbReference type="SUPFAM" id="SSF46689">
    <property type="entry name" value="Homeodomain-like"/>
    <property type="match status" value="1"/>
</dbReference>
<gene>
    <name evidence="5" type="ORF">ACFQZS_12485</name>
</gene>
<dbReference type="Gene3D" id="1.10.10.60">
    <property type="entry name" value="Homeodomain-like"/>
    <property type="match status" value="1"/>
</dbReference>
<dbReference type="SUPFAM" id="SSF51215">
    <property type="entry name" value="Regulatory protein AraC"/>
    <property type="match status" value="1"/>
</dbReference>
<organism evidence="5 6">
    <name type="scientific">Mucilaginibacter calamicampi</name>
    <dbReference type="NCBI Taxonomy" id="1302352"/>
    <lineage>
        <taxon>Bacteria</taxon>
        <taxon>Pseudomonadati</taxon>
        <taxon>Bacteroidota</taxon>
        <taxon>Sphingobacteriia</taxon>
        <taxon>Sphingobacteriales</taxon>
        <taxon>Sphingobacteriaceae</taxon>
        <taxon>Mucilaginibacter</taxon>
    </lineage>
</organism>
<accession>A0ABW2YXM0</accession>
<dbReference type="InterPro" id="IPR003313">
    <property type="entry name" value="AraC-bd"/>
</dbReference>
<proteinExistence type="predicted"/>
<dbReference type="EMBL" id="JBHTHU010000009">
    <property type="protein sequence ID" value="MFD0750964.1"/>
    <property type="molecule type" value="Genomic_DNA"/>
</dbReference>
<reference evidence="6" key="1">
    <citation type="journal article" date="2019" name="Int. J. Syst. Evol. Microbiol.">
        <title>The Global Catalogue of Microorganisms (GCM) 10K type strain sequencing project: providing services to taxonomists for standard genome sequencing and annotation.</title>
        <authorList>
            <consortium name="The Broad Institute Genomics Platform"/>
            <consortium name="The Broad Institute Genome Sequencing Center for Infectious Disease"/>
            <person name="Wu L."/>
            <person name="Ma J."/>
        </authorList>
    </citation>
    <scope>NUCLEOTIDE SEQUENCE [LARGE SCALE GENOMIC DNA]</scope>
    <source>
        <strain evidence="6">CCUG 63418</strain>
    </source>
</reference>
<dbReference type="RefSeq" id="WP_377100703.1">
    <property type="nucleotide sequence ID" value="NZ_JBHTHU010000009.1"/>
</dbReference>
<keyword evidence="3" id="KW-0804">Transcription</keyword>
<evidence type="ECO:0000256" key="2">
    <source>
        <dbReference type="ARBA" id="ARBA00023125"/>
    </source>
</evidence>
<dbReference type="InterPro" id="IPR020449">
    <property type="entry name" value="Tscrpt_reg_AraC-type_HTH"/>
</dbReference>
<dbReference type="PRINTS" id="PR00032">
    <property type="entry name" value="HTHARAC"/>
</dbReference>
<dbReference type="Pfam" id="PF02311">
    <property type="entry name" value="AraC_binding"/>
    <property type="match status" value="1"/>
</dbReference>
<dbReference type="PROSITE" id="PS01124">
    <property type="entry name" value="HTH_ARAC_FAMILY_2"/>
    <property type="match status" value="1"/>
</dbReference>
<name>A0ABW2YXM0_9SPHI</name>
<dbReference type="Proteomes" id="UP001596958">
    <property type="component" value="Unassembled WGS sequence"/>
</dbReference>
<dbReference type="InterPro" id="IPR037923">
    <property type="entry name" value="HTH-like"/>
</dbReference>
<dbReference type="Pfam" id="PF12833">
    <property type="entry name" value="HTH_18"/>
    <property type="match status" value="1"/>
</dbReference>
<protein>
    <submittedName>
        <fullName evidence="5">Helix-turn-helix domain-containing protein</fullName>
    </submittedName>
</protein>
<evidence type="ECO:0000313" key="5">
    <source>
        <dbReference type="EMBL" id="MFD0750964.1"/>
    </source>
</evidence>
<dbReference type="InterPro" id="IPR018060">
    <property type="entry name" value="HTH_AraC"/>
</dbReference>
<evidence type="ECO:0000256" key="1">
    <source>
        <dbReference type="ARBA" id="ARBA00023015"/>
    </source>
</evidence>